<keyword evidence="1" id="KW-0812">Transmembrane</keyword>
<keyword evidence="1" id="KW-1133">Transmembrane helix</keyword>
<comment type="caution">
    <text evidence="3">The sequence shown here is derived from an EMBL/GenBank/DDBJ whole genome shotgun (WGS) entry which is preliminary data.</text>
</comment>
<dbReference type="AlphaFoldDB" id="A0A923I1E2"/>
<accession>A0A923I1E2</accession>
<proteinExistence type="predicted"/>
<dbReference type="RefSeq" id="WP_186881592.1">
    <property type="nucleotide sequence ID" value="NZ_JACOGG010000011.1"/>
</dbReference>
<name>A0A923I1E2_9BURK</name>
<dbReference type="Pfam" id="PF13937">
    <property type="entry name" value="DUF4212"/>
    <property type="match status" value="1"/>
</dbReference>
<evidence type="ECO:0000256" key="1">
    <source>
        <dbReference type="SAM" id="Phobius"/>
    </source>
</evidence>
<organism evidence="3 4">
    <name type="scientific">Undibacterium rugosum</name>
    <dbReference type="NCBI Taxonomy" id="2762291"/>
    <lineage>
        <taxon>Bacteria</taxon>
        <taxon>Pseudomonadati</taxon>
        <taxon>Pseudomonadota</taxon>
        <taxon>Betaproteobacteria</taxon>
        <taxon>Burkholderiales</taxon>
        <taxon>Oxalobacteraceae</taxon>
        <taxon>Undibacterium</taxon>
    </lineage>
</organism>
<evidence type="ECO:0000259" key="2">
    <source>
        <dbReference type="Pfam" id="PF13937"/>
    </source>
</evidence>
<feature type="transmembrane region" description="Helical" evidence="1">
    <location>
        <begin position="53"/>
        <end position="76"/>
    </location>
</feature>
<feature type="domain" description="Sodium symporter small subunit" evidence="2">
    <location>
        <begin position="15"/>
        <end position="83"/>
    </location>
</feature>
<gene>
    <name evidence="3" type="ORF">H8K47_11705</name>
</gene>
<protein>
    <submittedName>
        <fullName evidence="3">DUF4212 domain-containing protein</fullName>
    </submittedName>
</protein>
<keyword evidence="4" id="KW-1185">Reference proteome</keyword>
<reference evidence="3" key="1">
    <citation type="submission" date="2020-08" db="EMBL/GenBank/DDBJ databases">
        <title>Novel species isolated from subtropical streams in China.</title>
        <authorList>
            <person name="Lu H."/>
        </authorList>
    </citation>
    <scope>NUCLEOTIDE SEQUENCE</scope>
    <source>
        <strain evidence="3">CY7W</strain>
    </source>
</reference>
<dbReference type="EMBL" id="JACOGG010000011">
    <property type="protein sequence ID" value="MBC3936029.1"/>
    <property type="molecule type" value="Genomic_DNA"/>
</dbReference>
<evidence type="ECO:0000313" key="4">
    <source>
        <dbReference type="Proteomes" id="UP000612361"/>
    </source>
</evidence>
<sequence>MMSADSHHATLSAKTRYWRRTKALTVLLLILWALLSFGTLFYARELAAIDFFGWSLSFYMLAQGLTLSFVLILAVYSAGMRWIAHRCGKD</sequence>
<dbReference type="NCBIfam" id="TIGR03647">
    <property type="entry name" value="Na_symport_sm"/>
    <property type="match status" value="1"/>
</dbReference>
<keyword evidence="1" id="KW-0472">Membrane</keyword>
<evidence type="ECO:0000313" key="3">
    <source>
        <dbReference type="EMBL" id="MBC3936029.1"/>
    </source>
</evidence>
<dbReference type="Proteomes" id="UP000612361">
    <property type="component" value="Unassembled WGS sequence"/>
</dbReference>
<dbReference type="InterPro" id="IPR019886">
    <property type="entry name" value="Na_symporter_ssu"/>
</dbReference>